<dbReference type="AlphaFoldDB" id="A0A6A5Z931"/>
<reference evidence="1" key="1">
    <citation type="journal article" date="2020" name="Stud. Mycol.">
        <title>101 Dothideomycetes genomes: a test case for predicting lifestyles and emergence of pathogens.</title>
        <authorList>
            <person name="Haridas S."/>
            <person name="Albert R."/>
            <person name="Binder M."/>
            <person name="Bloem J."/>
            <person name="Labutti K."/>
            <person name="Salamov A."/>
            <person name="Andreopoulos B."/>
            <person name="Baker S."/>
            <person name="Barry K."/>
            <person name="Bills G."/>
            <person name="Bluhm B."/>
            <person name="Cannon C."/>
            <person name="Castanera R."/>
            <person name="Culley D."/>
            <person name="Daum C."/>
            <person name="Ezra D."/>
            <person name="Gonzalez J."/>
            <person name="Henrissat B."/>
            <person name="Kuo A."/>
            <person name="Liang C."/>
            <person name="Lipzen A."/>
            <person name="Lutzoni F."/>
            <person name="Magnuson J."/>
            <person name="Mondo S."/>
            <person name="Nolan M."/>
            <person name="Ohm R."/>
            <person name="Pangilinan J."/>
            <person name="Park H.-J."/>
            <person name="Ramirez L."/>
            <person name="Alfaro M."/>
            <person name="Sun H."/>
            <person name="Tritt A."/>
            <person name="Yoshinaga Y."/>
            <person name="Zwiers L.-H."/>
            <person name="Turgeon B."/>
            <person name="Goodwin S."/>
            <person name="Spatafora J."/>
            <person name="Crous P."/>
            <person name="Grigoriev I."/>
        </authorList>
    </citation>
    <scope>NUCLEOTIDE SEQUENCE</scope>
    <source>
        <strain evidence="1">CBS 627.86</strain>
    </source>
</reference>
<proteinExistence type="predicted"/>
<dbReference type="EMBL" id="ML977324">
    <property type="protein sequence ID" value="KAF2114921.1"/>
    <property type="molecule type" value="Genomic_DNA"/>
</dbReference>
<evidence type="ECO:0000313" key="2">
    <source>
        <dbReference type="Proteomes" id="UP000799770"/>
    </source>
</evidence>
<name>A0A6A5Z931_9PLEO</name>
<gene>
    <name evidence="1" type="ORF">BDV96DRAFT_88213</name>
</gene>
<organism evidence="1 2">
    <name type="scientific">Lophiotrema nucula</name>
    <dbReference type="NCBI Taxonomy" id="690887"/>
    <lineage>
        <taxon>Eukaryota</taxon>
        <taxon>Fungi</taxon>
        <taxon>Dikarya</taxon>
        <taxon>Ascomycota</taxon>
        <taxon>Pezizomycotina</taxon>
        <taxon>Dothideomycetes</taxon>
        <taxon>Pleosporomycetidae</taxon>
        <taxon>Pleosporales</taxon>
        <taxon>Lophiotremataceae</taxon>
        <taxon>Lophiotrema</taxon>
    </lineage>
</organism>
<evidence type="ECO:0000313" key="1">
    <source>
        <dbReference type="EMBL" id="KAF2114921.1"/>
    </source>
</evidence>
<keyword evidence="2" id="KW-1185">Reference proteome</keyword>
<sequence length="88" mass="10220">MYGRDYLKKFPPSPPEAVCTNFCRKLCTANASRRPRHLRNNGVTSILEVTVRLLHSRPVLQLRVHCNSLSETHMMRRLPLHLIITSNR</sequence>
<accession>A0A6A5Z931</accession>
<protein>
    <submittedName>
        <fullName evidence="1">Uncharacterized protein</fullName>
    </submittedName>
</protein>
<dbReference type="Proteomes" id="UP000799770">
    <property type="component" value="Unassembled WGS sequence"/>
</dbReference>